<sequence length="640" mass="68835">MKLFSPFSQKLSMSALVMHFTDRFFKSIFLFAGVFLCITLKAQPLKVWDRSLGGTASDIMKDIRQTADGGYIMAGYSWSIITYTPPVTFQDIYVAKLSANGTKQWDRRLGSGVESIGSILQMADGGYLVAGGSAANAGGDKTENSKGEHDFWLVKLGPDGTKLWDKTIGGPGIDVVVNCEPTADGGAIVGGVTFSGIGGDKGSPAYGEDDLWIVKVDANGSVQWEKAIGGNTMDVFKKVSPTPDGGYLVAGWTWSGISGNKTSALKGEADYWVIKLNANGNIEWDKTIGALYGDYLYSMEVTSDGGAILSGTTWSGPGGDKTGDKKGITGYWIVKLASDGSIQWDKDLGSSASGGFGYIVQMADGSYISAADVGLPVDGDKTVVSKGGGDFWLVKLDASGNKIWDTVFGGTEYESIRCFRRTSDNGFVMGGVSVSGIGADKTEQAFGSEDFWIIKTTDEDRLPVTLSKFNGKNEGTTALLYWETTSETGSERFEIEHSFDGKSWNTIGSVKAAATSSVIRHYDFKDNSPSLQRVNLYRLKMIDYDETYAYSAIATVKFGIVPEMVLYPNPTAQVLNLSLADFPHVKSIQIINEKAVRVYDSGTAPTSQIDVSNLLSGNYVVRVIRTDGSSHSQKIVVARH</sequence>
<evidence type="ECO:0000313" key="2">
    <source>
        <dbReference type="EMBL" id="SDH49110.1"/>
    </source>
</evidence>
<dbReference type="NCBIfam" id="TIGR04183">
    <property type="entry name" value="Por_Secre_tail"/>
    <property type="match status" value="1"/>
</dbReference>
<dbReference type="AlphaFoldDB" id="A0A1G8CVW5"/>
<proteinExistence type="predicted"/>
<dbReference type="STRING" id="659014.SAMN04487996_14010"/>
<gene>
    <name evidence="2" type="ORF">SAMN04487996_14010</name>
</gene>
<keyword evidence="3" id="KW-1185">Reference proteome</keyword>
<evidence type="ECO:0000313" key="3">
    <source>
        <dbReference type="Proteomes" id="UP000198748"/>
    </source>
</evidence>
<dbReference type="InterPro" id="IPR026444">
    <property type="entry name" value="Secre_tail"/>
</dbReference>
<dbReference type="EMBL" id="FNAN01000040">
    <property type="protein sequence ID" value="SDH49110.1"/>
    <property type="molecule type" value="Genomic_DNA"/>
</dbReference>
<name>A0A1G8CVW5_9BACT</name>
<feature type="domain" description="Secretion system C-terminal sorting" evidence="1">
    <location>
        <begin position="566"/>
        <end position="637"/>
    </location>
</feature>
<dbReference type="Pfam" id="PF18962">
    <property type="entry name" value="Por_Secre_tail"/>
    <property type="match status" value="1"/>
</dbReference>
<organism evidence="2 3">
    <name type="scientific">Dyadobacter soli</name>
    <dbReference type="NCBI Taxonomy" id="659014"/>
    <lineage>
        <taxon>Bacteria</taxon>
        <taxon>Pseudomonadati</taxon>
        <taxon>Bacteroidota</taxon>
        <taxon>Cytophagia</taxon>
        <taxon>Cytophagales</taxon>
        <taxon>Spirosomataceae</taxon>
        <taxon>Dyadobacter</taxon>
    </lineage>
</organism>
<protein>
    <submittedName>
        <fullName evidence="2">Por secretion system C-terminal sorting domain-containing protein</fullName>
    </submittedName>
</protein>
<evidence type="ECO:0000259" key="1">
    <source>
        <dbReference type="Pfam" id="PF18962"/>
    </source>
</evidence>
<dbReference type="PANTHER" id="PTHR42754">
    <property type="entry name" value="ENDOGLUCANASE"/>
    <property type="match status" value="1"/>
</dbReference>
<dbReference type="PANTHER" id="PTHR42754:SF1">
    <property type="entry name" value="LIPOPROTEIN"/>
    <property type="match status" value="1"/>
</dbReference>
<dbReference type="Proteomes" id="UP000198748">
    <property type="component" value="Unassembled WGS sequence"/>
</dbReference>
<accession>A0A1G8CVW5</accession>
<reference evidence="3" key="1">
    <citation type="submission" date="2016-10" db="EMBL/GenBank/DDBJ databases">
        <authorList>
            <person name="Varghese N."/>
            <person name="Submissions S."/>
        </authorList>
    </citation>
    <scope>NUCLEOTIDE SEQUENCE [LARGE SCALE GENOMIC DNA]</scope>
    <source>
        <strain evidence="3">DSM 25329</strain>
    </source>
</reference>